<dbReference type="Proteomes" id="UP001165283">
    <property type="component" value="Unassembled WGS sequence"/>
</dbReference>
<proteinExistence type="predicted"/>
<protein>
    <submittedName>
        <fullName evidence="1">Uncharacterized protein</fullName>
    </submittedName>
</protein>
<name>A0ABT1A8X2_9PSEU</name>
<keyword evidence="2" id="KW-1185">Reference proteome</keyword>
<evidence type="ECO:0000313" key="1">
    <source>
        <dbReference type="EMBL" id="MCO1659391.1"/>
    </source>
</evidence>
<sequence length="382" mass="41301">MSSPDKVLRKKIAICHIVRDMQFLSRVAYDIVANQNNRVIVSLATNALTSFMVYESARFIRGSAPEYLDLANVVLSEELTASRHSVKLFDGDEAGYVGVSALFEDGFLQADREAFIESIGFAPLRAFGVDLGLTFLGGKLIYTTNALQFNLGLGPGAAYQKDSGQRLMEMARQCSQFATSIGSATGITGPGGSFVGRFDDSMFCARDTVASTFYVDLADPALADGLSASLAAICGMLNTLTLMIGLDTSIDNGPTVTKLHFVVLWHGVRALAEIQAKFGEFLSPASKAALNQALNLGSAAVVLTDGDNRLRNALVHYGLNRHYPVAQLDPSRPLFGLVETVYPSLDYFEFQKIVYDATSRLAEVLNQWLQISPTIGRAAPRS</sequence>
<organism evidence="1 2">
    <name type="scientific">Pseudonocardia humida</name>
    <dbReference type="NCBI Taxonomy" id="2800819"/>
    <lineage>
        <taxon>Bacteria</taxon>
        <taxon>Bacillati</taxon>
        <taxon>Actinomycetota</taxon>
        <taxon>Actinomycetes</taxon>
        <taxon>Pseudonocardiales</taxon>
        <taxon>Pseudonocardiaceae</taxon>
        <taxon>Pseudonocardia</taxon>
    </lineage>
</organism>
<comment type="caution">
    <text evidence="1">The sequence shown here is derived from an EMBL/GenBank/DDBJ whole genome shotgun (WGS) entry which is preliminary data.</text>
</comment>
<evidence type="ECO:0000313" key="2">
    <source>
        <dbReference type="Proteomes" id="UP001165283"/>
    </source>
</evidence>
<dbReference type="EMBL" id="JAGSOV010000065">
    <property type="protein sequence ID" value="MCO1659391.1"/>
    <property type="molecule type" value="Genomic_DNA"/>
</dbReference>
<accession>A0ABT1A8X2</accession>
<reference evidence="1" key="1">
    <citation type="submission" date="2021-04" db="EMBL/GenBank/DDBJ databases">
        <title>Pseudonocardia sp. nov., isolated from sandy soil of mangrove forest.</title>
        <authorList>
            <person name="Zan Z."/>
            <person name="Huang R."/>
            <person name="Liu W."/>
        </authorList>
    </citation>
    <scope>NUCLEOTIDE SEQUENCE</scope>
    <source>
        <strain evidence="1">S2-4</strain>
    </source>
</reference>
<gene>
    <name evidence="1" type="ORF">KDL28_30400</name>
</gene>
<dbReference type="RefSeq" id="WP_252444215.1">
    <property type="nucleotide sequence ID" value="NZ_JAGSOV010000065.1"/>
</dbReference>